<proteinExistence type="predicted"/>
<dbReference type="Proteomes" id="UP000237246">
    <property type="component" value="Unassembled WGS sequence"/>
</dbReference>
<comment type="caution">
    <text evidence="1">The sequence shown here is derived from an EMBL/GenBank/DDBJ whole genome shotgun (WGS) entry which is preliminary data.</text>
</comment>
<organism evidence="1 2">
    <name type="scientific">Bambusicola thoracicus</name>
    <name type="common">Chinese bamboo-partridge</name>
    <name type="synonym">Perdix thoracica</name>
    <dbReference type="NCBI Taxonomy" id="9083"/>
    <lineage>
        <taxon>Eukaryota</taxon>
        <taxon>Metazoa</taxon>
        <taxon>Chordata</taxon>
        <taxon>Craniata</taxon>
        <taxon>Vertebrata</taxon>
        <taxon>Euteleostomi</taxon>
        <taxon>Archelosauria</taxon>
        <taxon>Archosauria</taxon>
        <taxon>Dinosauria</taxon>
        <taxon>Saurischia</taxon>
        <taxon>Theropoda</taxon>
        <taxon>Coelurosauria</taxon>
        <taxon>Aves</taxon>
        <taxon>Neognathae</taxon>
        <taxon>Galloanserae</taxon>
        <taxon>Galliformes</taxon>
        <taxon>Phasianidae</taxon>
        <taxon>Perdicinae</taxon>
        <taxon>Bambusicola</taxon>
    </lineage>
</organism>
<name>A0A2P4S7B5_BAMTH</name>
<protein>
    <submittedName>
        <fullName evidence="1">Uncharacterized protein</fullName>
    </submittedName>
</protein>
<sequence>VLYKEDVGMGTPTPVTPEIERVKRNQEHVSSVSFSVKTQKNTSLVFHLVSQPAVCYCYLLIAFASFSHGHVVHRCCTKRTWGWEPPPLSLLRLRESDAIKNTLARYLSV</sequence>
<dbReference type="EMBL" id="PPHD01090428">
    <property type="protein sequence ID" value="POI19999.1"/>
    <property type="molecule type" value="Genomic_DNA"/>
</dbReference>
<accession>A0A2P4S7B5</accession>
<dbReference type="OrthoDB" id="10070368at2759"/>
<gene>
    <name evidence="1" type="ORF">CIB84_016255</name>
</gene>
<dbReference type="AlphaFoldDB" id="A0A2P4S7B5"/>
<evidence type="ECO:0000313" key="2">
    <source>
        <dbReference type="Proteomes" id="UP000237246"/>
    </source>
</evidence>
<reference evidence="1 2" key="1">
    <citation type="submission" date="2018-01" db="EMBL/GenBank/DDBJ databases">
        <title>Comparison of the Chinese Bamboo Partridge and Red Junglefowl genome sequences highlights the importance of demography in genome evolution.</title>
        <authorList>
            <person name="Tiley G.P."/>
            <person name="Kimball R.T."/>
            <person name="Braun E.L."/>
            <person name="Burleigh J.G."/>
        </authorList>
    </citation>
    <scope>NUCLEOTIDE SEQUENCE [LARGE SCALE GENOMIC DNA]</scope>
    <source>
        <strain evidence="1">RTK389</strain>
        <tissue evidence="1">Blood</tissue>
    </source>
</reference>
<evidence type="ECO:0000313" key="1">
    <source>
        <dbReference type="EMBL" id="POI19999.1"/>
    </source>
</evidence>
<feature type="non-terminal residue" evidence="1">
    <location>
        <position position="1"/>
    </location>
</feature>
<keyword evidence="2" id="KW-1185">Reference proteome</keyword>